<dbReference type="GO" id="GO:0051301">
    <property type="term" value="P:cell division"/>
    <property type="evidence" value="ECO:0007669"/>
    <property type="project" value="UniProtKB-KW"/>
</dbReference>
<accession>A0A0D0DQ58</accession>
<dbReference type="STRING" id="930991.A0A0D0DQ58"/>
<evidence type="ECO:0000256" key="1">
    <source>
        <dbReference type="ARBA" id="ARBA00016067"/>
    </source>
</evidence>
<dbReference type="Pfam" id="PF12896">
    <property type="entry name" value="ANAPC4"/>
    <property type="match status" value="1"/>
</dbReference>
<reference evidence="9" key="2">
    <citation type="submission" date="2015-01" db="EMBL/GenBank/DDBJ databases">
        <title>Evolutionary Origins and Diversification of the Mycorrhizal Mutualists.</title>
        <authorList>
            <consortium name="DOE Joint Genome Institute"/>
            <consortium name="Mycorrhizal Genomics Consortium"/>
            <person name="Kohler A."/>
            <person name="Kuo A."/>
            <person name="Nagy L.G."/>
            <person name="Floudas D."/>
            <person name="Copeland A."/>
            <person name="Barry K.W."/>
            <person name="Cichocki N."/>
            <person name="Veneault-Fourrey C."/>
            <person name="LaButti K."/>
            <person name="Lindquist E.A."/>
            <person name="Lipzen A."/>
            <person name="Lundell T."/>
            <person name="Morin E."/>
            <person name="Murat C."/>
            <person name="Riley R."/>
            <person name="Ohm R."/>
            <person name="Sun H."/>
            <person name="Tunlid A."/>
            <person name="Henrissat B."/>
            <person name="Grigoriev I.V."/>
            <person name="Hibbett D.S."/>
            <person name="Martin F."/>
        </authorList>
    </citation>
    <scope>NUCLEOTIDE SEQUENCE [LARGE SCALE GENOMIC DNA]</scope>
    <source>
        <strain evidence="9">Ve08.2h10</strain>
    </source>
</reference>
<dbReference type="OrthoDB" id="10259843at2759"/>
<protein>
    <recommendedName>
        <fullName evidence="1">Anaphase-promoting complex subunit 4</fullName>
    </recommendedName>
</protein>
<dbReference type="EMBL" id="KN825113">
    <property type="protein sequence ID" value="KIK94368.1"/>
    <property type="molecule type" value="Genomic_DNA"/>
</dbReference>
<dbReference type="Proteomes" id="UP000054538">
    <property type="component" value="Unassembled WGS sequence"/>
</dbReference>
<keyword evidence="3" id="KW-0498">Mitosis</keyword>
<name>A0A0D0DQ58_9AGAM</name>
<dbReference type="Pfam" id="PF12894">
    <property type="entry name" value="ANAPC4_WD40"/>
    <property type="match status" value="1"/>
</dbReference>
<proteinExistence type="predicted"/>
<evidence type="ECO:0000256" key="2">
    <source>
        <dbReference type="ARBA" id="ARBA00022618"/>
    </source>
</evidence>
<keyword evidence="2" id="KW-0132">Cell division</keyword>
<dbReference type="InterPro" id="IPR024977">
    <property type="entry name" value="Apc4-like_WD40_dom"/>
</dbReference>
<keyword evidence="9" id="KW-1185">Reference proteome</keyword>
<evidence type="ECO:0000256" key="4">
    <source>
        <dbReference type="ARBA" id="ARBA00022786"/>
    </source>
</evidence>
<dbReference type="Gene3D" id="2.130.10.10">
    <property type="entry name" value="YVTN repeat-like/Quinoprotein amine dehydrogenase"/>
    <property type="match status" value="1"/>
</dbReference>
<dbReference type="PANTHER" id="PTHR13260">
    <property type="entry name" value="ANAPHASE PROMOTING COMPLEX SUBUNIT 4 APC4"/>
    <property type="match status" value="1"/>
</dbReference>
<dbReference type="HOGENOM" id="CLU_016615_0_0_1"/>
<dbReference type="GO" id="GO:0070979">
    <property type="term" value="P:protein K11-linked ubiquitination"/>
    <property type="evidence" value="ECO:0007669"/>
    <property type="project" value="TreeGrafter"/>
</dbReference>
<feature type="domain" description="Anaphase-promoting complex subunit 4-like WD40" evidence="6">
    <location>
        <begin position="26"/>
        <end position="105"/>
    </location>
</feature>
<dbReference type="InterPro" id="IPR024789">
    <property type="entry name" value="APC4"/>
</dbReference>
<dbReference type="GO" id="GO:0031145">
    <property type="term" value="P:anaphase-promoting complex-dependent catabolic process"/>
    <property type="evidence" value="ECO:0007669"/>
    <property type="project" value="InterPro"/>
</dbReference>
<dbReference type="InterPro" id="IPR011047">
    <property type="entry name" value="Quinoprotein_ADH-like_sf"/>
</dbReference>
<dbReference type="InterPro" id="IPR015943">
    <property type="entry name" value="WD40/YVTN_repeat-like_dom_sf"/>
</dbReference>
<sequence length="853" mass="93858">MESSAFATLATLQLPSPCRLLSSACCPDKDLVVLISRLGGHDRMSLWKLQGSRKWEIDIGTDDASATVTSLAWSPSGQTIAVVHDSARITLHSVQDGHIERSLSVPLPVSTQATYKVAGIWWFPGFHPSPSGITPDIFKRNGVKTGSALSILKILPLLDHLKESDENVTATDLFAFQGTQTRIVSQQLTPKIINQWPSLVPSLEDASIGTSSPVDATHSKVEETKTSTWAHEDEDSLLVLIDECNVLHCFLDGSYFIGSVTLTDGLPSATLFKHPTEPLLFLHPQNPDRGPLSTGVQPLSVDLPLLATTKVRDFARLSSAARELTWYIMRVLNEVRESWFGSESVTGARDIGIKWVQALETRLREQYGQQNPNVILDLTSLLVTGSGSEGLMDFITSSEQNSERTLQKWDSSVTEALTKMRDYSTVRIIPAFQRLHIILDEICGWSHMPQFILFGLNANDLDSCLRMIERGIFLSSWLAAEARRELGVFKQFLSFIRHETKVANPGAEPHPNPDHDVLEVNGYLMSGLMVSQIDRWFTGSSPQFDPGDLSYSPQTPSSDKTLDEALQLAHAALQDPSQTAWQPNIPSVEFSHLDRNLDALAQEMASWCQRIFAQASQAAARSATVSVDGGAIPTQVLQASPASSKDVCHFARQRVQNEPDHNLQYLAVHINSEGQPLFCLSRMPYGRYVTGVHEDVEVTLLECSVCENDDKAGADIDILDAEFFDDETIILVYQGKGSQGPIFVATVNYSTLRYQTLQSEGYVSGPARKDMIANVLERWKEGHVPCSPIPITKSRRLSACRNGSVSLAVNGRVGRRIVCILDGDGMTMEVLDMEGDELEGDEEAEMETVGAGP</sequence>
<keyword evidence="5" id="KW-0131">Cell cycle</keyword>
<evidence type="ECO:0000256" key="5">
    <source>
        <dbReference type="ARBA" id="ARBA00023306"/>
    </source>
</evidence>
<dbReference type="SUPFAM" id="SSF50998">
    <property type="entry name" value="Quinoprotein alcohol dehydrogenase-like"/>
    <property type="match status" value="1"/>
</dbReference>
<reference evidence="8 9" key="1">
    <citation type="submission" date="2014-04" db="EMBL/GenBank/DDBJ databases">
        <authorList>
            <consortium name="DOE Joint Genome Institute"/>
            <person name="Kuo A."/>
            <person name="Kohler A."/>
            <person name="Jargeat P."/>
            <person name="Nagy L.G."/>
            <person name="Floudas D."/>
            <person name="Copeland A."/>
            <person name="Barry K.W."/>
            <person name="Cichocki N."/>
            <person name="Veneault-Fourrey C."/>
            <person name="LaButti K."/>
            <person name="Lindquist E.A."/>
            <person name="Lipzen A."/>
            <person name="Lundell T."/>
            <person name="Morin E."/>
            <person name="Murat C."/>
            <person name="Sun H."/>
            <person name="Tunlid A."/>
            <person name="Henrissat B."/>
            <person name="Grigoriev I.V."/>
            <person name="Hibbett D.S."/>
            <person name="Martin F."/>
            <person name="Nordberg H.P."/>
            <person name="Cantor M.N."/>
            <person name="Hua S.X."/>
        </authorList>
    </citation>
    <scope>NUCLEOTIDE SEQUENCE [LARGE SCALE GENOMIC DNA]</scope>
    <source>
        <strain evidence="8 9">Ve08.2h10</strain>
    </source>
</reference>
<evidence type="ECO:0000256" key="3">
    <source>
        <dbReference type="ARBA" id="ARBA00022776"/>
    </source>
</evidence>
<dbReference type="InterPro" id="IPR024790">
    <property type="entry name" value="APC4_long_dom"/>
</dbReference>
<evidence type="ECO:0000259" key="6">
    <source>
        <dbReference type="Pfam" id="PF12894"/>
    </source>
</evidence>
<feature type="domain" description="Anaphase-promoting complex subunit 4 long" evidence="7">
    <location>
        <begin position="299"/>
        <end position="500"/>
    </location>
</feature>
<evidence type="ECO:0000259" key="7">
    <source>
        <dbReference type="Pfam" id="PF12896"/>
    </source>
</evidence>
<dbReference type="PANTHER" id="PTHR13260:SF0">
    <property type="entry name" value="ANAPHASE-PROMOTING COMPLEX SUBUNIT 4"/>
    <property type="match status" value="1"/>
</dbReference>
<evidence type="ECO:0000313" key="8">
    <source>
        <dbReference type="EMBL" id="KIK94368.1"/>
    </source>
</evidence>
<dbReference type="GO" id="GO:0034399">
    <property type="term" value="C:nuclear periphery"/>
    <property type="evidence" value="ECO:0007669"/>
    <property type="project" value="TreeGrafter"/>
</dbReference>
<keyword evidence="4" id="KW-0833">Ubl conjugation pathway</keyword>
<dbReference type="GO" id="GO:0005680">
    <property type="term" value="C:anaphase-promoting complex"/>
    <property type="evidence" value="ECO:0007669"/>
    <property type="project" value="InterPro"/>
</dbReference>
<dbReference type="AlphaFoldDB" id="A0A0D0DQ58"/>
<gene>
    <name evidence="8" type="ORF">PAXRUDRAFT_828088</name>
</gene>
<organism evidence="8 9">
    <name type="scientific">Paxillus rubicundulus Ve08.2h10</name>
    <dbReference type="NCBI Taxonomy" id="930991"/>
    <lineage>
        <taxon>Eukaryota</taxon>
        <taxon>Fungi</taxon>
        <taxon>Dikarya</taxon>
        <taxon>Basidiomycota</taxon>
        <taxon>Agaricomycotina</taxon>
        <taxon>Agaricomycetes</taxon>
        <taxon>Agaricomycetidae</taxon>
        <taxon>Boletales</taxon>
        <taxon>Paxilineae</taxon>
        <taxon>Paxillaceae</taxon>
        <taxon>Paxillus</taxon>
    </lineage>
</organism>
<dbReference type="InParanoid" id="A0A0D0DQ58"/>
<evidence type="ECO:0000313" key="9">
    <source>
        <dbReference type="Proteomes" id="UP000054538"/>
    </source>
</evidence>